<organism evidence="2 3">
    <name type="scientific">Viridibacillus soli</name>
    <dbReference type="NCBI Taxonomy" id="2798301"/>
    <lineage>
        <taxon>Bacteria</taxon>
        <taxon>Bacillati</taxon>
        <taxon>Bacillota</taxon>
        <taxon>Bacilli</taxon>
        <taxon>Bacillales</taxon>
        <taxon>Caryophanaceae</taxon>
        <taxon>Viridibacillus</taxon>
    </lineage>
</organism>
<gene>
    <name evidence="2" type="ORF">JFL43_04495</name>
</gene>
<keyword evidence="3" id="KW-1185">Reference proteome</keyword>
<accession>A0ABS1H3Z9</accession>
<keyword evidence="1" id="KW-0732">Signal</keyword>
<dbReference type="Pfam" id="PF12978">
    <property type="entry name" value="DUF3862"/>
    <property type="match status" value="1"/>
</dbReference>
<evidence type="ECO:0000313" key="3">
    <source>
        <dbReference type="Proteomes" id="UP000618943"/>
    </source>
</evidence>
<dbReference type="Proteomes" id="UP000618943">
    <property type="component" value="Unassembled WGS sequence"/>
</dbReference>
<reference evidence="2 3" key="1">
    <citation type="submission" date="2020-12" db="EMBL/GenBank/DDBJ databases">
        <title>YIM B01967 draft genome.</title>
        <authorList>
            <person name="Yan X."/>
        </authorList>
    </citation>
    <scope>NUCLEOTIDE SEQUENCE [LARGE SCALE GENOMIC DNA]</scope>
    <source>
        <strain evidence="2 3">YIM B01967</strain>
    </source>
</reference>
<protein>
    <submittedName>
        <fullName evidence="2">DUF3862 domain-containing protein</fullName>
    </submittedName>
</protein>
<dbReference type="InterPro" id="IPR024418">
    <property type="entry name" value="DUF3862"/>
</dbReference>
<dbReference type="EMBL" id="JAEOAH010000004">
    <property type="protein sequence ID" value="MBK3494128.1"/>
    <property type="molecule type" value="Genomic_DNA"/>
</dbReference>
<evidence type="ECO:0000256" key="1">
    <source>
        <dbReference type="SAM" id="SignalP"/>
    </source>
</evidence>
<name>A0ABS1H3Z9_9BACL</name>
<dbReference type="RefSeq" id="WP_157813058.1">
    <property type="nucleotide sequence ID" value="NZ_JAEOAH010000004.1"/>
</dbReference>
<proteinExistence type="predicted"/>
<evidence type="ECO:0000313" key="2">
    <source>
        <dbReference type="EMBL" id="MBK3494128.1"/>
    </source>
</evidence>
<dbReference type="Gene3D" id="3.10.450.730">
    <property type="entry name" value="BLIP domain"/>
    <property type="match status" value="1"/>
</dbReference>
<sequence length="110" mass="11996">MKKIIKGLLVASLLTVGVATPIAIDGQDVAYAKSKVTITKKEFNKIKNGMSYKKVQKIVGGKGELISEVGQKGDPYYTYMIIYYGKDGISNANFTFQGGKLQMKAQALLK</sequence>
<comment type="caution">
    <text evidence="2">The sequence shown here is derived from an EMBL/GenBank/DDBJ whole genome shotgun (WGS) entry which is preliminary data.</text>
</comment>
<feature type="chain" id="PRO_5045598243" evidence="1">
    <location>
        <begin position="24"/>
        <end position="110"/>
    </location>
</feature>
<feature type="signal peptide" evidence="1">
    <location>
        <begin position="1"/>
        <end position="23"/>
    </location>
</feature>